<protein>
    <submittedName>
        <fullName evidence="4">Arginine N-succinyltransferase</fullName>
    </submittedName>
</protein>
<dbReference type="AlphaFoldDB" id="A0A6B2LYT1"/>
<dbReference type="Pfam" id="PF04958">
    <property type="entry name" value="AstA"/>
    <property type="match status" value="1"/>
</dbReference>
<dbReference type="PANTHER" id="PTHR30420:SF1">
    <property type="entry name" value="ARGININE N-SUCCINYLTRANSFERASE"/>
    <property type="match status" value="1"/>
</dbReference>
<comment type="caution">
    <text evidence="4">The sequence shown here is derived from an EMBL/GenBank/DDBJ whole genome shotgun (WGS) entry which is preliminary data.</text>
</comment>
<dbReference type="NCBIfam" id="TIGR03243">
    <property type="entry name" value="arg_catab_AOST"/>
    <property type="match status" value="1"/>
</dbReference>
<evidence type="ECO:0000256" key="3">
    <source>
        <dbReference type="ARBA" id="ARBA00023315"/>
    </source>
</evidence>
<dbReference type="RefSeq" id="WP_163963010.1">
    <property type="nucleotide sequence ID" value="NZ_JAAGNX010000001.1"/>
</dbReference>
<keyword evidence="3" id="KW-0012">Acyltransferase</keyword>
<evidence type="ECO:0000313" key="4">
    <source>
        <dbReference type="EMBL" id="NDV61778.1"/>
    </source>
</evidence>
<evidence type="ECO:0000256" key="2">
    <source>
        <dbReference type="ARBA" id="ARBA00022679"/>
    </source>
</evidence>
<organism evidence="4 5">
    <name type="scientific">Oceanipulchritudo coccoides</name>
    <dbReference type="NCBI Taxonomy" id="2706888"/>
    <lineage>
        <taxon>Bacteria</taxon>
        <taxon>Pseudomonadati</taxon>
        <taxon>Verrucomicrobiota</taxon>
        <taxon>Opitutia</taxon>
        <taxon>Puniceicoccales</taxon>
        <taxon>Oceanipulchritudinaceae</taxon>
        <taxon>Oceanipulchritudo</taxon>
    </lineage>
</organism>
<gene>
    <name evidence="4" type="ORF">G0Q06_04880</name>
</gene>
<dbReference type="InterPro" id="IPR016181">
    <property type="entry name" value="Acyl_CoA_acyltransferase"/>
</dbReference>
<dbReference type="SUPFAM" id="SSF55729">
    <property type="entry name" value="Acyl-CoA N-acyltransferases (Nat)"/>
    <property type="match status" value="1"/>
</dbReference>
<dbReference type="GO" id="GO:0006527">
    <property type="term" value="P:L-arginine catabolic process"/>
    <property type="evidence" value="ECO:0007669"/>
    <property type="project" value="InterPro"/>
</dbReference>
<dbReference type="PANTHER" id="PTHR30420">
    <property type="entry name" value="N-SUCCINYLARGININE DIHYDROLASE"/>
    <property type="match status" value="1"/>
</dbReference>
<keyword evidence="2 4" id="KW-0808">Transferase</keyword>
<proteinExistence type="predicted"/>
<dbReference type="GO" id="GO:0008791">
    <property type="term" value="F:arginine N-succinyltransferase activity"/>
    <property type="evidence" value="ECO:0007669"/>
    <property type="project" value="InterPro"/>
</dbReference>
<sequence length="342" mass="38057">MTTPACILRPVRESDHDDLFHLVGTIGHGLTSLPNDPDFLAHRIDDSIRAFDPRIRKPGGELYLFVLEDVASGKIIGTSGILSRVGGFDPFYTYTIREQEQNYPPLEIRTCLQTLHLTKNHKGPTEICSLFLHRDFRSGGLGKLLSLARFCFMKSFPERFDNEVIAELRGYINDQNLSPFWEAVGVKFFEKDYYTADILSGLGEKEFIGVLMPKFPIYVSLLPESARSVIGRVHPHTEPARRILMQEGFKETNEVDIFDAGPILMADREELGTWKAAKLVSLKPGIPNPEKSIQLLLANGSLDFRAIIADAETTGSDVIIVAPETIEALQAQDAMSLAVGNP</sequence>
<accession>A0A6B2LYT1</accession>
<name>A0A6B2LYT1_9BACT</name>
<dbReference type="Proteomes" id="UP000478417">
    <property type="component" value="Unassembled WGS sequence"/>
</dbReference>
<keyword evidence="5" id="KW-1185">Reference proteome</keyword>
<dbReference type="EMBL" id="JAAGNX010000001">
    <property type="protein sequence ID" value="NDV61778.1"/>
    <property type="molecule type" value="Genomic_DNA"/>
</dbReference>
<keyword evidence="1" id="KW-0056">Arginine metabolism</keyword>
<reference evidence="4 5" key="1">
    <citation type="submission" date="2020-02" db="EMBL/GenBank/DDBJ databases">
        <title>Albibacoteraceae fam. nov., the first described family within the subdivision 4 Verrucomicrobia.</title>
        <authorList>
            <person name="Xi F."/>
        </authorList>
    </citation>
    <scope>NUCLEOTIDE SEQUENCE [LARGE SCALE GENOMIC DNA]</scope>
    <source>
        <strain evidence="4 5">CK1056</strain>
    </source>
</reference>
<dbReference type="InterPro" id="IPR007041">
    <property type="entry name" value="Arg_succinylTrfase_AstA/AruG"/>
</dbReference>
<evidence type="ECO:0000256" key="1">
    <source>
        <dbReference type="ARBA" id="ARBA00022503"/>
    </source>
</evidence>
<evidence type="ECO:0000313" key="5">
    <source>
        <dbReference type="Proteomes" id="UP000478417"/>
    </source>
</evidence>